<name>L0B3E8_THEEQ</name>
<feature type="transmembrane region" description="Helical" evidence="1">
    <location>
        <begin position="245"/>
        <end position="263"/>
    </location>
</feature>
<dbReference type="GO" id="GO:0016020">
    <property type="term" value="C:membrane"/>
    <property type="evidence" value="ECO:0007669"/>
    <property type="project" value="TreeGrafter"/>
</dbReference>
<keyword evidence="3" id="KW-1185">Reference proteome</keyword>
<feature type="transmembrane region" description="Helical" evidence="1">
    <location>
        <begin position="163"/>
        <end position="181"/>
    </location>
</feature>
<dbReference type="STRING" id="1537102.L0B3E8"/>
<feature type="transmembrane region" description="Helical" evidence="1">
    <location>
        <begin position="269"/>
        <end position="288"/>
    </location>
</feature>
<dbReference type="eggNOG" id="ENOG502QW36">
    <property type="taxonomic scope" value="Eukaryota"/>
</dbReference>
<accession>L0B3E8</accession>
<keyword evidence="1" id="KW-0472">Membrane</keyword>
<feature type="transmembrane region" description="Helical" evidence="1">
    <location>
        <begin position="131"/>
        <end position="151"/>
    </location>
</feature>
<evidence type="ECO:0000256" key="1">
    <source>
        <dbReference type="SAM" id="Phobius"/>
    </source>
</evidence>
<evidence type="ECO:0008006" key="4">
    <source>
        <dbReference type="Google" id="ProtNLM"/>
    </source>
</evidence>
<proteinExistence type="predicted"/>
<gene>
    <name evidence="2" type="ORF">BEWA_010660</name>
</gene>
<dbReference type="EMBL" id="CP001670">
    <property type="protein sequence ID" value="AFZ81649.1"/>
    <property type="molecule type" value="Genomic_DNA"/>
</dbReference>
<feature type="transmembrane region" description="Helical" evidence="1">
    <location>
        <begin position="218"/>
        <end position="238"/>
    </location>
</feature>
<dbReference type="GeneID" id="15805275"/>
<dbReference type="Proteomes" id="UP000031512">
    <property type="component" value="Chromosome 3"/>
</dbReference>
<dbReference type="PANTHER" id="PTHR13146:SF1">
    <property type="entry name" value="SUGAR PHOSPHATE TRANSPORTER DOMAIN-CONTAINING PROTEIN"/>
    <property type="match status" value="1"/>
</dbReference>
<sequence length="440" mass="48846">MSDSTWREAIDIEHFDFQKITRKNKNFPESVLLDENKNFNSADDAGDPMEALTTADSRISDHVEASNPTNRCVSDDTVGSVVNDFEINTPCSYNLDENSLAYTFQDGTSKKPNSGFGLFLGAIFNKIDPKLAFFMLIFVITNSAQPLLICLLRQHGGTPNGTYTFLIPTYVAMICVGIYPTKKSIFEENWRYPIMLSTLDIIHQVIEKAGLIYCGPSIYSIASSTNTMFLAMFAKLILNKEITRTTWLSISLISGSLAVTGIGHFEQITYFHISGFFLVVMAALVNALNSTIGEDLLKREEIEGPNLVCMMGIVSFSAFFVWSCLWTIPQRRKLFPTEGELNPFDIMKVLNILGVLFISNFGRSSVYYYIMKNSGSVSCGVLKAIRIIIVVIGGHVMFSCTDKTQTITMAKVLASVICSTGVIIYSLEKSGWRAAKVSDQ</sequence>
<protein>
    <recommendedName>
        <fullName evidence="4">Sugar phosphate transporter domain-containing protein</fullName>
    </recommendedName>
</protein>
<organism evidence="2 3">
    <name type="scientific">Theileria equi strain WA</name>
    <dbReference type="NCBI Taxonomy" id="1537102"/>
    <lineage>
        <taxon>Eukaryota</taxon>
        <taxon>Sar</taxon>
        <taxon>Alveolata</taxon>
        <taxon>Apicomplexa</taxon>
        <taxon>Aconoidasida</taxon>
        <taxon>Piroplasmida</taxon>
        <taxon>Theileriidae</taxon>
        <taxon>Theileria</taxon>
    </lineage>
</organism>
<feature type="transmembrane region" description="Helical" evidence="1">
    <location>
        <begin position="308"/>
        <end position="329"/>
    </location>
</feature>
<evidence type="ECO:0000313" key="2">
    <source>
        <dbReference type="EMBL" id="AFZ81649.1"/>
    </source>
</evidence>
<feature type="transmembrane region" description="Helical" evidence="1">
    <location>
        <begin position="410"/>
        <end position="427"/>
    </location>
</feature>
<feature type="transmembrane region" description="Helical" evidence="1">
    <location>
        <begin position="349"/>
        <end position="370"/>
    </location>
</feature>
<keyword evidence="1" id="KW-1133">Transmembrane helix</keyword>
<evidence type="ECO:0000313" key="3">
    <source>
        <dbReference type="Proteomes" id="UP000031512"/>
    </source>
</evidence>
<dbReference type="VEuPathDB" id="PiroplasmaDB:BEWA_010660"/>
<keyword evidence="1" id="KW-0812">Transmembrane</keyword>
<reference evidence="2 3" key="1">
    <citation type="journal article" date="2012" name="BMC Genomics">
        <title>Comparative genomic analysis and phylogenetic position of Theileria equi.</title>
        <authorList>
            <person name="Kappmeyer L.S."/>
            <person name="Thiagarajan M."/>
            <person name="Herndon D.R."/>
            <person name="Ramsay J.D."/>
            <person name="Caler E."/>
            <person name="Djikeng A."/>
            <person name="Gillespie J.J."/>
            <person name="Lau A.O."/>
            <person name="Roalson E.H."/>
            <person name="Silva J.C."/>
            <person name="Silva M.G."/>
            <person name="Suarez C.E."/>
            <person name="Ueti M.W."/>
            <person name="Nene V.M."/>
            <person name="Mealey R.H."/>
            <person name="Knowles D.P."/>
            <person name="Brayton K.A."/>
        </authorList>
    </citation>
    <scope>NUCLEOTIDE SEQUENCE [LARGE SCALE GENOMIC DNA]</scope>
    <source>
        <strain evidence="2 3">WA</strain>
    </source>
</reference>
<dbReference type="RefSeq" id="XP_004831315.1">
    <property type="nucleotide sequence ID" value="XM_004831258.1"/>
</dbReference>
<dbReference type="KEGG" id="beq:BEWA_010660"/>
<dbReference type="AlphaFoldDB" id="L0B3E8"/>
<dbReference type="OrthoDB" id="29773at2759"/>
<dbReference type="PANTHER" id="PTHR13146">
    <property type="match status" value="1"/>
</dbReference>